<proteinExistence type="predicted"/>
<dbReference type="CDD" id="cd07602">
    <property type="entry name" value="BAR_RhoGAP_OPHN1-like"/>
    <property type="match status" value="1"/>
</dbReference>
<dbReference type="SUPFAM" id="SSF50729">
    <property type="entry name" value="PH domain-like"/>
    <property type="match status" value="1"/>
</dbReference>
<sequence length="1118" mass="121318">MGGGKDIRRGLEPLEFEECIVDSPEFRDNLNRHEKELDHTSHQIKRIIKEVKDLMSAAKVLSTRMKQLAILLNDFNFECIGTAQTDDENVICESLKRFGAIIGTIEDEREKMVGIQTNSIGIDNIENTFSFQLTLADKHIIESLEDFRKKQIGGVKENKKKFDKKTEKFCQSQERFLNMSTKKPENTIQEADASLGMHEREYIQESLSYVLRIQEVQERIKFEFVEILLAFISGWLVFYHTAHEQAEDHRDYLQDLRHKVQKTRENFEEAREKVTELKTKYMEKRTKSEEIFTKRGYLFLMEKSSLLKISLLEPFKATWTKYYCTFKKQKREFTMLQFNQMNHSFTRPEAREDEKLTLFSCQRRASEFEKRFCFDLTFKEKPGIVYTFQALSEKDHRSWLSAMDGTEPTYLAPGKMKASEAYQLDETGFMFVRRCIQVLEGRGLEDEGIYRKSGVGTKINKLLALGMERKETEDVFTDEKYRDLMESNTIASALKMYLRNLNEPLMTYHYHSGFIEAAKKESLNQRVNEVHKLVYKLPQPNFEMLDMVIRHLTEVSRKYEKNKMSVFNLGVVFGPTLLRPLEETVAAILDIKFNNIVINILIENYERIFKNDPSSAVTAASSAASLHPSSTSPPTRMPRASQVGKAASTGGGGGGALSAGGGGGSVGRSSMYSPQQKVYRVVTKSNYTEPTMSSSLQNIPNGMIYAHGPASASSSTPPGASSGGVTNSTNGSGGHATNGARSAQQQMGSMKNLHAMTQSDISGRRSGTDAASAAAAAAAVYGILGAGAGAGANTNGGAACTLQAHHATPATASRHAGGADYLMATATPVAQSASSSHIYTNAGSNRLSLNNVSPPTAAMRKERLLQNSGSSSAIVSGPQQHPPVQRSHFGYGQAKHYSPVAAASTSSSNESVCDSLSSNNGLGGGGGGGGVGGGGGGAGGGGGGGVAAGGNGASGGHLTGGGGGSNANVTRLLNARSSIDYPPITSQTSSLSTLLGSTCDDIVTATAAPSMIGGGGGVGGMGSLSGSGSTNESADYAPTKMHRNRDINQIKRDLSAGTARVRTLYACMGESEGELSFEPNQIITNVRFSHEPGWLQGTLNGKTGLIPENYVEHLKPYH</sequence>
<keyword evidence="3" id="KW-0343">GTPase activation</keyword>
<dbReference type="InterPro" id="IPR027267">
    <property type="entry name" value="AH/BAR_dom_sf"/>
</dbReference>
<dbReference type="FunFam" id="2.30.29.30:FF:000411">
    <property type="entry name" value="Blast:Rho GTPase-activating protein 26"/>
    <property type="match status" value="1"/>
</dbReference>
<dbReference type="Gene3D" id="2.30.30.40">
    <property type="entry name" value="SH3 Domains"/>
    <property type="match status" value="1"/>
</dbReference>
<dbReference type="SUPFAM" id="SSF50044">
    <property type="entry name" value="SH3-domain"/>
    <property type="match status" value="1"/>
</dbReference>
<dbReference type="PANTHER" id="PTHR12552">
    <property type="entry name" value="OLIGOPHRENIN 1"/>
    <property type="match status" value="1"/>
</dbReference>
<evidence type="ECO:0000259" key="8">
    <source>
        <dbReference type="PROSITE" id="PS50002"/>
    </source>
</evidence>
<evidence type="ECO:0000256" key="1">
    <source>
        <dbReference type="ARBA" id="ARBA00004496"/>
    </source>
</evidence>
<dbReference type="Gene3D" id="2.30.29.30">
    <property type="entry name" value="Pleckstrin-homology domain (PH domain)/Phosphotyrosine-binding domain (PTB)"/>
    <property type="match status" value="1"/>
</dbReference>
<reference evidence="11" key="1">
    <citation type="journal article" date="2021" name="Mol. Ecol. Resour.">
        <title>Phylogenomic analyses of the genus Drosophila reveals genomic signals of climate adaptation.</title>
        <authorList>
            <person name="Li F."/>
            <person name="Rane R.V."/>
            <person name="Luria V."/>
            <person name="Xiong Z."/>
            <person name="Chen J."/>
            <person name="Li Z."/>
            <person name="Catullo R.A."/>
            <person name="Griffin P.C."/>
            <person name="Schiffer M."/>
            <person name="Pearce S."/>
            <person name="Lee S.F."/>
            <person name="McElroy K."/>
            <person name="Stocker A."/>
            <person name="Shirriffs J."/>
            <person name="Cockerell F."/>
            <person name="Coppin C."/>
            <person name="Sgro C.M."/>
            <person name="Karger A."/>
            <person name="Cain J.W."/>
            <person name="Weber J.A."/>
            <person name="Santpere G."/>
            <person name="Kirschner M.W."/>
            <person name="Hoffmann A.A."/>
            <person name="Oakeshott J.G."/>
            <person name="Zhang G."/>
        </authorList>
    </citation>
    <scope>NUCLEOTIDE SEQUENCE</scope>
    <source>
        <strain evidence="11">BGI-SZ-2011g</strain>
    </source>
</reference>
<dbReference type="InterPro" id="IPR001849">
    <property type="entry name" value="PH_domain"/>
</dbReference>
<dbReference type="InterPro" id="IPR036028">
    <property type="entry name" value="SH3-like_dom_sf"/>
</dbReference>
<dbReference type="Pfam" id="PF00620">
    <property type="entry name" value="RhoGAP"/>
    <property type="match status" value="1"/>
</dbReference>
<dbReference type="FunFam" id="2.30.30.40:FF:000055">
    <property type="entry name" value="rho GTPase-activating protein 26 isoform X1"/>
    <property type="match status" value="1"/>
</dbReference>
<feature type="domain" description="PH" evidence="9">
    <location>
        <begin position="291"/>
        <end position="408"/>
    </location>
</feature>
<dbReference type="PANTHER" id="PTHR12552:SF1">
    <property type="entry name" value="RHO GTPASE-ACTIVATING PROTEIN GRAF"/>
    <property type="match status" value="1"/>
</dbReference>
<feature type="compositionally biased region" description="Polar residues" evidence="7">
    <location>
        <begin position="739"/>
        <end position="750"/>
    </location>
</feature>
<feature type="domain" description="SH3" evidence="8">
    <location>
        <begin position="1056"/>
        <end position="1116"/>
    </location>
</feature>
<evidence type="ECO:0008006" key="13">
    <source>
        <dbReference type="Google" id="ProtNLM"/>
    </source>
</evidence>
<evidence type="ECO:0000256" key="2">
    <source>
        <dbReference type="ARBA" id="ARBA00022443"/>
    </source>
</evidence>
<feature type="domain" description="Rho-GAP" evidence="10">
    <location>
        <begin position="422"/>
        <end position="609"/>
    </location>
</feature>
<dbReference type="InterPro" id="IPR011993">
    <property type="entry name" value="PH-like_dom_sf"/>
</dbReference>
<dbReference type="CDD" id="cd01249">
    <property type="entry name" value="BAR-PH_GRAF_family"/>
    <property type="match status" value="1"/>
</dbReference>
<evidence type="ECO:0000256" key="5">
    <source>
        <dbReference type="PROSITE-ProRule" id="PRU00192"/>
    </source>
</evidence>
<feature type="compositionally biased region" description="Low complexity" evidence="7">
    <location>
        <begin position="620"/>
        <end position="634"/>
    </location>
</feature>
<dbReference type="FunFam" id="1.20.1270.60:FF:000001">
    <property type="entry name" value="Rho GTPase-activating protein 26"/>
    <property type="match status" value="1"/>
</dbReference>
<dbReference type="InterPro" id="IPR047225">
    <property type="entry name" value="PH_GRAF"/>
</dbReference>
<dbReference type="PROSITE" id="PS50002">
    <property type="entry name" value="SH3"/>
    <property type="match status" value="1"/>
</dbReference>
<name>A0AAD4PQT6_9MUSC</name>
<dbReference type="GO" id="GO:0005096">
    <property type="term" value="F:GTPase activator activity"/>
    <property type="evidence" value="ECO:0007669"/>
    <property type="project" value="UniProtKB-KW"/>
</dbReference>
<dbReference type="Pfam" id="PF00169">
    <property type="entry name" value="PH"/>
    <property type="match status" value="1"/>
</dbReference>
<dbReference type="AlphaFoldDB" id="A0AAD4PQT6"/>
<dbReference type="SMART" id="SM00324">
    <property type="entry name" value="RhoGAP"/>
    <property type="match status" value="1"/>
</dbReference>
<evidence type="ECO:0000256" key="4">
    <source>
        <dbReference type="ARBA" id="ARBA00022490"/>
    </source>
</evidence>
<evidence type="ECO:0000256" key="3">
    <source>
        <dbReference type="ARBA" id="ARBA00022468"/>
    </source>
</evidence>
<organism evidence="11 12">
    <name type="scientific">Drosophila rubida</name>
    <dbReference type="NCBI Taxonomy" id="30044"/>
    <lineage>
        <taxon>Eukaryota</taxon>
        <taxon>Metazoa</taxon>
        <taxon>Ecdysozoa</taxon>
        <taxon>Arthropoda</taxon>
        <taxon>Hexapoda</taxon>
        <taxon>Insecta</taxon>
        <taxon>Pterygota</taxon>
        <taxon>Neoptera</taxon>
        <taxon>Endopterygota</taxon>
        <taxon>Diptera</taxon>
        <taxon>Brachycera</taxon>
        <taxon>Muscomorpha</taxon>
        <taxon>Ephydroidea</taxon>
        <taxon>Drosophilidae</taxon>
        <taxon>Drosophila</taxon>
    </lineage>
</organism>
<dbReference type="InterPro" id="IPR004148">
    <property type="entry name" value="BAR_dom"/>
</dbReference>
<dbReference type="SMART" id="SM00326">
    <property type="entry name" value="SH3"/>
    <property type="match status" value="1"/>
</dbReference>
<dbReference type="Pfam" id="PF16746">
    <property type="entry name" value="BAR_3"/>
    <property type="match status" value="1"/>
</dbReference>
<gene>
    <name evidence="11" type="ORF">KR093_005070</name>
</gene>
<dbReference type="Pfam" id="PF14604">
    <property type="entry name" value="SH3_9"/>
    <property type="match status" value="1"/>
</dbReference>
<dbReference type="SUPFAM" id="SSF103657">
    <property type="entry name" value="BAR/IMD domain-like"/>
    <property type="match status" value="1"/>
</dbReference>
<keyword evidence="6" id="KW-0175">Coiled coil</keyword>
<dbReference type="InterPro" id="IPR000198">
    <property type="entry name" value="RhoGAP_dom"/>
</dbReference>
<dbReference type="FunFam" id="1.10.555.10:FF:000006">
    <property type="entry name" value="Rho GTPase activating protein 26"/>
    <property type="match status" value="1"/>
</dbReference>
<dbReference type="PROSITE" id="PS50238">
    <property type="entry name" value="RHOGAP"/>
    <property type="match status" value="1"/>
</dbReference>
<dbReference type="Gene3D" id="1.20.1270.60">
    <property type="entry name" value="Arfaptin homology (AH) domain/BAR domain"/>
    <property type="match status" value="1"/>
</dbReference>
<dbReference type="SMART" id="SM00233">
    <property type="entry name" value="PH"/>
    <property type="match status" value="1"/>
</dbReference>
<feature type="region of interest" description="Disordered" evidence="7">
    <location>
        <begin position="707"/>
        <end position="750"/>
    </location>
</feature>
<dbReference type="Gene3D" id="1.10.555.10">
    <property type="entry name" value="Rho GTPase activation protein"/>
    <property type="match status" value="1"/>
</dbReference>
<protein>
    <recommendedName>
        <fullName evidence="13">Rho GTPase-activating protein 26</fullName>
    </recommendedName>
</protein>
<dbReference type="SUPFAM" id="SSF48350">
    <property type="entry name" value="GTPase activation domain, GAP"/>
    <property type="match status" value="1"/>
</dbReference>
<accession>A0AAD4PQT6</accession>
<dbReference type="EMBL" id="JAJJHW010000095">
    <property type="protein sequence ID" value="KAH8387160.1"/>
    <property type="molecule type" value="Genomic_DNA"/>
</dbReference>
<evidence type="ECO:0000256" key="7">
    <source>
        <dbReference type="SAM" id="MobiDB-lite"/>
    </source>
</evidence>
<feature type="region of interest" description="Disordered" evidence="7">
    <location>
        <begin position="866"/>
        <end position="890"/>
    </location>
</feature>
<feature type="compositionally biased region" description="Polar residues" evidence="7">
    <location>
        <begin position="866"/>
        <end position="879"/>
    </location>
</feature>
<feature type="compositionally biased region" description="Low complexity" evidence="7">
    <location>
        <begin position="708"/>
        <end position="730"/>
    </location>
</feature>
<evidence type="ECO:0000259" key="10">
    <source>
        <dbReference type="PROSITE" id="PS50238"/>
    </source>
</evidence>
<comment type="subcellular location">
    <subcellularLocation>
        <location evidence="1">Cytoplasm</location>
    </subcellularLocation>
</comment>
<dbReference type="InterPro" id="IPR008936">
    <property type="entry name" value="Rho_GTPase_activation_prot"/>
</dbReference>
<dbReference type="GO" id="GO:0007165">
    <property type="term" value="P:signal transduction"/>
    <property type="evidence" value="ECO:0007669"/>
    <property type="project" value="InterPro"/>
</dbReference>
<evidence type="ECO:0000313" key="11">
    <source>
        <dbReference type="EMBL" id="KAH8387160.1"/>
    </source>
</evidence>
<keyword evidence="2 5" id="KW-0728">SH3 domain</keyword>
<evidence type="ECO:0000259" key="9">
    <source>
        <dbReference type="PROSITE" id="PS50003"/>
    </source>
</evidence>
<dbReference type="InterPro" id="IPR047234">
    <property type="entry name" value="GRAF_fam"/>
</dbReference>
<feature type="region of interest" description="Disordered" evidence="7">
    <location>
        <begin position="620"/>
        <end position="672"/>
    </location>
</feature>
<feature type="coiled-coil region" evidence="6">
    <location>
        <begin position="246"/>
        <end position="287"/>
    </location>
</feature>
<comment type="caution">
    <text evidence="11">The sequence shown here is derived from an EMBL/GenBank/DDBJ whole genome shotgun (WGS) entry which is preliminary data.</text>
</comment>
<keyword evidence="4" id="KW-0963">Cytoplasm</keyword>
<feature type="compositionally biased region" description="Gly residues" evidence="7">
    <location>
        <begin position="649"/>
        <end position="666"/>
    </location>
</feature>
<keyword evidence="12" id="KW-1185">Reference proteome</keyword>
<dbReference type="GO" id="GO:0005829">
    <property type="term" value="C:cytosol"/>
    <property type="evidence" value="ECO:0007669"/>
    <property type="project" value="UniProtKB-ARBA"/>
</dbReference>
<dbReference type="PROSITE" id="PS50003">
    <property type="entry name" value="PH_DOMAIN"/>
    <property type="match status" value="1"/>
</dbReference>
<dbReference type="CDD" id="cd11882">
    <property type="entry name" value="SH3_GRAF-like"/>
    <property type="match status" value="1"/>
</dbReference>
<dbReference type="InterPro" id="IPR001452">
    <property type="entry name" value="SH3_domain"/>
</dbReference>
<dbReference type="Proteomes" id="UP001200034">
    <property type="component" value="Unassembled WGS sequence"/>
</dbReference>
<evidence type="ECO:0000256" key="6">
    <source>
        <dbReference type="SAM" id="Coils"/>
    </source>
</evidence>
<evidence type="ECO:0000313" key="12">
    <source>
        <dbReference type="Proteomes" id="UP001200034"/>
    </source>
</evidence>